<keyword evidence="5" id="KW-1185">Reference proteome</keyword>
<evidence type="ECO:0000259" key="2">
    <source>
        <dbReference type="Pfam" id="PF02550"/>
    </source>
</evidence>
<gene>
    <name evidence="4" type="ORF">KQI89_14295</name>
</gene>
<feature type="domain" description="Acetyl-CoA hydrolase/transferase C-terminal" evidence="3">
    <location>
        <begin position="272"/>
        <end position="425"/>
    </location>
</feature>
<evidence type="ECO:0000313" key="5">
    <source>
        <dbReference type="Proteomes" id="UP000736583"/>
    </source>
</evidence>
<dbReference type="Proteomes" id="UP000736583">
    <property type="component" value="Unassembled WGS sequence"/>
</dbReference>
<organism evidence="4 5">
    <name type="scientific">Clostridium simiarum</name>
    <dbReference type="NCBI Taxonomy" id="2841506"/>
    <lineage>
        <taxon>Bacteria</taxon>
        <taxon>Bacillati</taxon>
        <taxon>Bacillota</taxon>
        <taxon>Clostridia</taxon>
        <taxon>Eubacteriales</taxon>
        <taxon>Clostridiaceae</taxon>
        <taxon>Clostridium</taxon>
    </lineage>
</organism>
<dbReference type="Pfam" id="PF13336">
    <property type="entry name" value="AcetylCoA_hyd_C"/>
    <property type="match status" value="1"/>
</dbReference>
<evidence type="ECO:0000256" key="1">
    <source>
        <dbReference type="ARBA" id="ARBA00022679"/>
    </source>
</evidence>
<dbReference type="EMBL" id="JAHLQL010000005">
    <property type="protein sequence ID" value="MBU5592921.1"/>
    <property type="molecule type" value="Genomic_DNA"/>
</dbReference>
<dbReference type="PANTHER" id="PTHR21432:SF20">
    <property type="entry name" value="ACETYL-COA HYDROLASE"/>
    <property type="match status" value="1"/>
</dbReference>
<proteinExistence type="predicted"/>
<keyword evidence="1 4" id="KW-0808">Transferase</keyword>
<dbReference type="InterPro" id="IPR046433">
    <property type="entry name" value="ActCoA_hydro"/>
</dbReference>
<dbReference type="InterPro" id="IPR003702">
    <property type="entry name" value="ActCoA_hydro_N"/>
</dbReference>
<dbReference type="InterPro" id="IPR026888">
    <property type="entry name" value="AcetylCoA_hyd_C"/>
</dbReference>
<dbReference type="PANTHER" id="PTHR21432">
    <property type="entry name" value="ACETYL-COA HYDROLASE-RELATED"/>
    <property type="match status" value="1"/>
</dbReference>
<comment type="caution">
    <text evidence="4">The sequence shown here is derived from an EMBL/GenBank/DDBJ whole genome shotgun (WGS) entry which is preliminary data.</text>
</comment>
<dbReference type="Pfam" id="PF02550">
    <property type="entry name" value="AcetylCoA_hydro"/>
    <property type="match status" value="1"/>
</dbReference>
<feature type="domain" description="Acetyl-CoA hydrolase/transferase N-terminal" evidence="2">
    <location>
        <begin position="4"/>
        <end position="180"/>
    </location>
</feature>
<sequence>MDFREEFKRKLITVDEAVSKVKSNDEVVVAMAGSEPRAFLKNLHRAKNNVENVSVVTCLNMENYEFTSSKDMKGHFTNETWFYSPLTRKSHEFKTTTFIPNHLHLSAVKRLDYKKPNIFVGTATPMDKHGYFSLSLSVTYEREYIENADIVILEINENLPRVYGDTSVHISEVDFIYENHTDVPELQIVEPSEKDMIIGNYIAELVEDGSTIQLGIGGIPNAVSKALMNKKDLGIHTEMITDGMYDLYKAGVITNRRKTLHKNKFIGTFALGTKKLYDFIDDNMGVELKRGGYTNDPYIIGQNYKMVSINTTLQVDLTGQCASESIGLRQYSGTGGQSDTAVGALNSVGGKSIIALYSTAKKGSISTIVPFLTQGAAVSLSRNDVDYVVTEYGVANLRGRGLKERVDNLISIAHPDFREDIKREAEKNLLW</sequence>
<evidence type="ECO:0000259" key="3">
    <source>
        <dbReference type="Pfam" id="PF13336"/>
    </source>
</evidence>
<name>A0ABS6F331_9CLOT</name>
<accession>A0ABS6F331</accession>
<protein>
    <submittedName>
        <fullName evidence="4">4-hydroxybutyrate--acetyl-CoA CoA transferase</fullName>
    </submittedName>
</protein>
<evidence type="ECO:0000313" key="4">
    <source>
        <dbReference type="EMBL" id="MBU5592921.1"/>
    </source>
</evidence>
<reference evidence="4 5" key="1">
    <citation type="submission" date="2021-06" db="EMBL/GenBank/DDBJ databases">
        <authorList>
            <person name="Sun Q."/>
            <person name="Li D."/>
        </authorList>
    </citation>
    <scope>NUCLEOTIDE SEQUENCE [LARGE SCALE GENOMIC DNA]</scope>
    <source>
        <strain evidence="4 5">MSJ-4</strain>
    </source>
</reference>
<dbReference type="GO" id="GO:0016740">
    <property type="term" value="F:transferase activity"/>
    <property type="evidence" value="ECO:0007669"/>
    <property type="project" value="UniProtKB-KW"/>
</dbReference>
<dbReference type="RefSeq" id="WP_216457610.1">
    <property type="nucleotide sequence ID" value="NZ_JAHLQL010000005.1"/>
</dbReference>